<protein>
    <submittedName>
        <fullName evidence="5">1-acyl-sn-glycerol-3-phosphate acyltransferase</fullName>
    </submittedName>
</protein>
<dbReference type="EMBL" id="JABFUC010000008">
    <property type="protein sequence ID" value="MCG6658274.1"/>
    <property type="molecule type" value="Genomic_DNA"/>
</dbReference>
<evidence type="ECO:0000256" key="1">
    <source>
        <dbReference type="ARBA" id="ARBA00005189"/>
    </source>
</evidence>
<organism evidence="5 6">
    <name type="scientific">Billgrantia campisalis</name>
    <dbReference type="NCBI Taxonomy" id="74661"/>
    <lineage>
        <taxon>Bacteria</taxon>
        <taxon>Pseudomonadati</taxon>
        <taxon>Pseudomonadota</taxon>
        <taxon>Gammaproteobacteria</taxon>
        <taxon>Oceanospirillales</taxon>
        <taxon>Halomonadaceae</taxon>
        <taxon>Billgrantia</taxon>
    </lineage>
</organism>
<proteinExistence type="predicted"/>
<dbReference type="Proteomes" id="UP000814385">
    <property type="component" value="Unassembled WGS sequence"/>
</dbReference>
<dbReference type="Pfam" id="PF01553">
    <property type="entry name" value="Acyltransferase"/>
    <property type="match status" value="1"/>
</dbReference>
<keyword evidence="2" id="KW-0808">Transferase</keyword>
<evidence type="ECO:0000256" key="3">
    <source>
        <dbReference type="ARBA" id="ARBA00023315"/>
    </source>
</evidence>
<dbReference type="SUPFAM" id="SSF69593">
    <property type="entry name" value="Glycerol-3-phosphate (1)-acyltransferase"/>
    <property type="match status" value="1"/>
</dbReference>
<dbReference type="RefSeq" id="WP_238977426.1">
    <property type="nucleotide sequence ID" value="NZ_JABFUC010000008.1"/>
</dbReference>
<evidence type="ECO:0000313" key="6">
    <source>
        <dbReference type="Proteomes" id="UP000814385"/>
    </source>
</evidence>
<comment type="caution">
    <text evidence="5">The sequence shown here is derived from an EMBL/GenBank/DDBJ whole genome shotgun (WGS) entry which is preliminary data.</text>
</comment>
<dbReference type="InterPro" id="IPR002123">
    <property type="entry name" value="Plipid/glycerol_acylTrfase"/>
</dbReference>
<dbReference type="PANTHER" id="PTHR10434">
    <property type="entry name" value="1-ACYL-SN-GLYCEROL-3-PHOSPHATE ACYLTRANSFERASE"/>
    <property type="match status" value="1"/>
</dbReference>
<dbReference type="GO" id="GO:0016746">
    <property type="term" value="F:acyltransferase activity"/>
    <property type="evidence" value="ECO:0007669"/>
    <property type="project" value="UniProtKB-KW"/>
</dbReference>
<keyword evidence="6" id="KW-1185">Reference proteome</keyword>
<reference evidence="5 6" key="1">
    <citation type="submission" date="2020-05" db="EMBL/GenBank/DDBJ databases">
        <title>Comparative genomic analysis of denitrifying bacteria from Halomonas genus.</title>
        <authorList>
            <person name="Wang L."/>
            <person name="Shao Z."/>
        </authorList>
    </citation>
    <scope>NUCLEOTIDE SEQUENCE [LARGE SCALE GENOMIC DNA]</scope>
    <source>
        <strain evidence="5 6">A4</strain>
    </source>
</reference>
<evidence type="ECO:0000256" key="2">
    <source>
        <dbReference type="ARBA" id="ARBA00022679"/>
    </source>
</evidence>
<dbReference type="SMART" id="SM00563">
    <property type="entry name" value="PlsC"/>
    <property type="match status" value="1"/>
</dbReference>
<name>A0ABS9P9W2_9GAMM</name>
<sequence>MNLSLLGLLGLLAAVGGWRCSRRPRPIIRRLVFLLIHCVYRLRLRGRQVIPVRGAALVVCNHVSFMDALVLGGASPRPLRFLMDRPIYESPWLNWLFRLVGAIPVDADRRDPGSVRRALDEISHALRNGEVVMLFPEGRLTPDGEIHAFRRGIELILARDPVPVIPAGLAGLWGSWASHHGGPALTKWPRRLRPRVALHFGEPIPPRLARRDRLEARVRALKADAEPWTCARTAAPPLQRR</sequence>
<evidence type="ECO:0000313" key="5">
    <source>
        <dbReference type="EMBL" id="MCG6658274.1"/>
    </source>
</evidence>
<dbReference type="PANTHER" id="PTHR10434:SF15">
    <property type="entry name" value="PHOSPHOLIPID_GLYCEROL ACYLTRANSFERASE DOMAIN-CONTAINING PROTEIN"/>
    <property type="match status" value="1"/>
</dbReference>
<keyword evidence="3 5" id="KW-0012">Acyltransferase</keyword>
<accession>A0ABS9P9W2</accession>
<gene>
    <name evidence="5" type="ORF">HOP52_10975</name>
</gene>
<comment type="pathway">
    <text evidence="1">Lipid metabolism.</text>
</comment>
<feature type="domain" description="Phospholipid/glycerol acyltransferase" evidence="4">
    <location>
        <begin position="56"/>
        <end position="172"/>
    </location>
</feature>
<dbReference type="CDD" id="cd07989">
    <property type="entry name" value="LPLAT_AGPAT-like"/>
    <property type="match status" value="1"/>
</dbReference>
<evidence type="ECO:0000259" key="4">
    <source>
        <dbReference type="SMART" id="SM00563"/>
    </source>
</evidence>